<reference evidence="1 2" key="1">
    <citation type="submission" date="2024-02" db="EMBL/GenBank/DDBJ databases">
        <title>Distribution and functional of Brevundimonas-related endobacteria within Verticillium dahliae.</title>
        <authorList>
            <person name="Zeng H."/>
        </authorList>
    </citation>
    <scope>NUCLEOTIDE SEQUENCE [LARGE SCALE GENOMIC DNA]</scope>
    <source>
        <strain evidence="1 2">TRM 44200</strain>
    </source>
</reference>
<evidence type="ECO:0000313" key="1">
    <source>
        <dbReference type="EMBL" id="WWT53834.1"/>
    </source>
</evidence>
<name>A0ABZ2I874_9CAUL</name>
<evidence type="ECO:0000313" key="2">
    <source>
        <dbReference type="Proteomes" id="UP001363460"/>
    </source>
</evidence>
<dbReference type="EMBL" id="CP146369">
    <property type="protein sequence ID" value="WWT53834.1"/>
    <property type="molecule type" value="Genomic_DNA"/>
</dbReference>
<dbReference type="Proteomes" id="UP001363460">
    <property type="component" value="Chromosome"/>
</dbReference>
<proteinExistence type="predicted"/>
<sequence length="90" mass="9842">MTSTNAQLFAAAGKALYGERWQQPLAALLGWPLDERGQNRTVQRIKAAAERGEEYRISPNVMQELSGHLDGHAALLQAISASIRDAQTKP</sequence>
<dbReference type="RefSeq" id="WP_338575755.1">
    <property type="nucleotide sequence ID" value="NZ_CP146369.1"/>
</dbReference>
<accession>A0ABZ2I874</accession>
<gene>
    <name evidence="1" type="ORF">V8J38_11270</name>
</gene>
<organism evidence="1 2">
    <name type="scientific">Brevundimonas olei</name>
    <dbReference type="NCBI Taxonomy" id="657642"/>
    <lineage>
        <taxon>Bacteria</taxon>
        <taxon>Pseudomonadati</taxon>
        <taxon>Pseudomonadota</taxon>
        <taxon>Alphaproteobacteria</taxon>
        <taxon>Caulobacterales</taxon>
        <taxon>Caulobacteraceae</taxon>
        <taxon>Brevundimonas</taxon>
    </lineage>
</organism>
<keyword evidence="2" id="KW-1185">Reference proteome</keyword>
<protein>
    <submittedName>
        <fullName evidence="1">Uncharacterized protein</fullName>
    </submittedName>
</protein>